<evidence type="ECO:0008006" key="8">
    <source>
        <dbReference type="Google" id="ProtNLM"/>
    </source>
</evidence>
<dbReference type="PANTHER" id="PTHR43359">
    <property type="entry name" value="FORMATE HYDROGENLYASE SUBUNIT 4"/>
    <property type="match status" value="1"/>
</dbReference>
<evidence type="ECO:0000256" key="5">
    <source>
        <dbReference type="SAM" id="Phobius"/>
    </source>
</evidence>
<feature type="transmembrane region" description="Helical" evidence="5">
    <location>
        <begin position="129"/>
        <end position="149"/>
    </location>
</feature>
<dbReference type="AlphaFoldDB" id="A0A2U3D841"/>
<gene>
    <name evidence="6" type="ORF">BM613_08835</name>
</gene>
<dbReference type="EMBL" id="MPDK01000013">
    <property type="protein sequence ID" value="PWI57419.1"/>
    <property type="molecule type" value="Genomic_DNA"/>
</dbReference>
<evidence type="ECO:0000313" key="7">
    <source>
        <dbReference type="Proteomes" id="UP000245380"/>
    </source>
</evidence>
<keyword evidence="4 5" id="KW-0472">Membrane</keyword>
<evidence type="ECO:0000256" key="2">
    <source>
        <dbReference type="ARBA" id="ARBA00022692"/>
    </source>
</evidence>
<keyword evidence="2 5" id="KW-0812">Transmembrane</keyword>
<evidence type="ECO:0000313" key="6">
    <source>
        <dbReference type="EMBL" id="PWI57419.1"/>
    </source>
</evidence>
<feature type="transmembrane region" description="Helical" evidence="5">
    <location>
        <begin position="169"/>
        <end position="187"/>
    </location>
</feature>
<evidence type="ECO:0000256" key="4">
    <source>
        <dbReference type="ARBA" id="ARBA00023136"/>
    </source>
</evidence>
<dbReference type="Proteomes" id="UP000245380">
    <property type="component" value="Unassembled WGS sequence"/>
</dbReference>
<dbReference type="Pfam" id="PF00146">
    <property type="entry name" value="NADHdh"/>
    <property type="match status" value="1"/>
</dbReference>
<evidence type="ECO:0000256" key="1">
    <source>
        <dbReference type="ARBA" id="ARBA00004141"/>
    </source>
</evidence>
<name>A0A2U3D841_SULT2</name>
<keyword evidence="3 5" id="KW-1133">Transmembrane helix</keyword>
<feature type="transmembrane region" description="Helical" evidence="5">
    <location>
        <begin position="288"/>
        <end position="308"/>
    </location>
</feature>
<feature type="transmembrane region" description="Helical" evidence="5">
    <location>
        <begin position="255"/>
        <end position="276"/>
    </location>
</feature>
<dbReference type="OrthoDB" id="9778499at2"/>
<proteinExistence type="predicted"/>
<dbReference type="PANTHER" id="PTHR43359:SF1">
    <property type="entry name" value="FORMATE HYDROGENLYASE SUBUNIT 4-RELATED"/>
    <property type="match status" value="1"/>
</dbReference>
<feature type="transmembrane region" description="Helical" evidence="5">
    <location>
        <begin position="89"/>
        <end position="109"/>
    </location>
</feature>
<feature type="transmembrane region" description="Helical" evidence="5">
    <location>
        <begin position="63"/>
        <end position="82"/>
    </location>
</feature>
<sequence>MMSLLQACFIVLFAPFLQGVIKRLKARMQGRTGPSIWQPYRELRKYFHKGAVVSDQASIVTRLVPYGQFALIFSAALTLPLFTVDRQTLLASGNLFLFIYLLGFARLLTALLGMDSGSAFGGMGVSRDLFVALLVEPTVFLAILSAGLLSKGFSFAGITLHLLSHPGQGLTLTTLLAAAALLMIVITETGRLPIDNPDTHLELTMIHEGAILDLSGRALGLMSLGAWMKQLLWISVFFDTCLPYGMATDTAPNDVLYGVIIWVGKVLLFGVVLAFIESVTAKMRLFTVPRFLTLALSLSLFALLSNYVGA</sequence>
<organism evidence="6 7">
    <name type="scientific">Sulfoacidibacillus thermotolerans</name>
    <name type="common">Acidibacillus sulfuroxidans</name>
    <dbReference type="NCBI Taxonomy" id="1765684"/>
    <lineage>
        <taxon>Bacteria</taxon>
        <taxon>Bacillati</taxon>
        <taxon>Bacillota</taxon>
        <taxon>Bacilli</taxon>
        <taxon>Bacillales</taxon>
        <taxon>Alicyclobacillaceae</taxon>
        <taxon>Sulfoacidibacillus</taxon>
    </lineage>
</organism>
<comment type="subcellular location">
    <subcellularLocation>
        <location evidence="1">Membrane</location>
        <topology evidence="1">Multi-pass membrane protein</topology>
    </subcellularLocation>
</comment>
<comment type="caution">
    <text evidence="6">The sequence shown here is derived from an EMBL/GenBank/DDBJ whole genome shotgun (WGS) entry which is preliminary data.</text>
</comment>
<dbReference type="InterPro" id="IPR001694">
    <property type="entry name" value="NADH_UbQ_OxRdtase_su1/FPO"/>
</dbReference>
<evidence type="ECO:0000256" key="3">
    <source>
        <dbReference type="ARBA" id="ARBA00022989"/>
    </source>
</evidence>
<keyword evidence="7" id="KW-1185">Reference proteome</keyword>
<dbReference type="GO" id="GO:0005886">
    <property type="term" value="C:plasma membrane"/>
    <property type="evidence" value="ECO:0007669"/>
    <property type="project" value="TreeGrafter"/>
</dbReference>
<reference evidence="6 7" key="1">
    <citation type="submission" date="2016-11" db="EMBL/GenBank/DDBJ databases">
        <title>Comparative genomics of Acidibacillus ferroxidans species.</title>
        <authorList>
            <person name="Oliveira G."/>
            <person name="Nunes G."/>
            <person name="Oliveira R."/>
            <person name="Araujo F."/>
            <person name="Salim A."/>
            <person name="Scholte L."/>
            <person name="Morais D."/>
            <person name="Nancucheo I."/>
            <person name="Johnson D.B."/>
            <person name="Grail B."/>
            <person name="Bittencourt J."/>
            <person name="Valadares R."/>
        </authorList>
    </citation>
    <scope>NUCLEOTIDE SEQUENCE [LARGE SCALE GENOMIC DNA]</scope>
    <source>
        <strain evidence="6 7">Y002</strain>
    </source>
</reference>
<accession>A0A2U3D841</accession>
<dbReference type="InterPro" id="IPR052561">
    <property type="entry name" value="ComplexI_Subunit1"/>
</dbReference>
<protein>
    <recommendedName>
        <fullName evidence="8">Formate hydrogenlyase</fullName>
    </recommendedName>
</protein>